<dbReference type="SUPFAM" id="SSF55811">
    <property type="entry name" value="Nudix"/>
    <property type="match status" value="1"/>
</dbReference>
<dbReference type="FunFam" id="3.90.79.10:FF:000015">
    <property type="entry name" value="Nudix hydrolase 8"/>
    <property type="match status" value="1"/>
</dbReference>
<evidence type="ECO:0000259" key="4">
    <source>
        <dbReference type="PROSITE" id="PS51462"/>
    </source>
</evidence>
<dbReference type="GO" id="GO:0035529">
    <property type="term" value="F:NADH pyrophosphatase activity"/>
    <property type="evidence" value="ECO:0007669"/>
    <property type="project" value="TreeGrafter"/>
</dbReference>
<evidence type="ECO:0000256" key="1">
    <source>
        <dbReference type="ARBA" id="ARBA00005582"/>
    </source>
</evidence>
<protein>
    <recommendedName>
        <fullName evidence="4">Nudix hydrolase domain-containing protein</fullName>
    </recommendedName>
</protein>
<dbReference type="PANTHER" id="PTHR13994:SF13">
    <property type="entry name" value="FI03680P"/>
    <property type="match status" value="1"/>
</dbReference>
<evidence type="ECO:0000256" key="2">
    <source>
        <dbReference type="ARBA" id="ARBA00022801"/>
    </source>
</evidence>
<dbReference type="PROSITE" id="PS51462">
    <property type="entry name" value="NUDIX"/>
    <property type="match status" value="1"/>
</dbReference>
<accession>A0A7S2V2S7</accession>
<dbReference type="AlphaFoldDB" id="A0A7S2V2S7"/>
<comment type="similarity">
    <text evidence="1">Belongs to the Nudix hydrolase family.</text>
</comment>
<gene>
    <name evidence="5" type="ORF">FJAP1339_LOCUS8671</name>
</gene>
<feature type="chain" id="PRO_5031360576" description="Nudix hydrolase domain-containing protein" evidence="3">
    <location>
        <begin position="18"/>
        <end position="348"/>
    </location>
</feature>
<dbReference type="PRINTS" id="PR01356">
    <property type="entry name" value="GFGPROTEIN"/>
</dbReference>
<keyword evidence="3" id="KW-0732">Signal</keyword>
<feature type="domain" description="Nudix hydrolase" evidence="4">
    <location>
        <begin position="183"/>
        <end position="315"/>
    </location>
</feature>
<sequence>MLRTFFTLVMSFRTLLALVTPGKTAAFFSCTSQLGAIRQSHTVSSCDHRLKAISFGHCQRHLNCWRQICTKRTLSALCTMNSSVEAEEMTIFFKEDTYGGVIIDPKSITNFSAEAFGAELDSNLETWQTCNKRGVWLKIPTAQSHLVPVAVSRGFDFHHASPGAAMLTKWLPSTPCTLPHGPSHQVGVGAFVLNESNEMLVVQEKSGPVGGMDFWKVPTGLINSGEDLGDAAIREVKEETGVDAKVDSILMFRHSHGFNFGTSDLWFVVKMIPTTFELTAQESEIAAVRWMPVEEFQEQPRLKNSPLHAQVGRILAASKSSGYEGVSYTKLLSRISSSREAYLYHNKL</sequence>
<evidence type="ECO:0000313" key="5">
    <source>
        <dbReference type="EMBL" id="CAD9868601.1"/>
    </source>
</evidence>
<dbReference type="CDD" id="cd04670">
    <property type="entry name" value="NUDIX_ASFGF2_Nudt6"/>
    <property type="match status" value="1"/>
</dbReference>
<dbReference type="Gene3D" id="3.90.79.10">
    <property type="entry name" value="Nucleoside Triphosphate Pyrophosphohydrolase"/>
    <property type="match status" value="1"/>
</dbReference>
<keyword evidence="2" id="KW-0378">Hydrolase</keyword>
<evidence type="ECO:0000256" key="3">
    <source>
        <dbReference type="SAM" id="SignalP"/>
    </source>
</evidence>
<dbReference type="Gene3D" id="3.40.630.30">
    <property type="match status" value="1"/>
</dbReference>
<dbReference type="Pfam" id="PF18290">
    <property type="entry name" value="Nudix_hydro"/>
    <property type="match status" value="1"/>
</dbReference>
<dbReference type="InterPro" id="IPR003293">
    <property type="entry name" value="Nudix_hydrolase6-like"/>
</dbReference>
<name>A0A7S2V2S7_9STRA</name>
<dbReference type="PROSITE" id="PS00893">
    <property type="entry name" value="NUDIX_BOX"/>
    <property type="match status" value="1"/>
</dbReference>
<dbReference type="GO" id="GO:0051287">
    <property type="term" value="F:NAD binding"/>
    <property type="evidence" value="ECO:0007669"/>
    <property type="project" value="TreeGrafter"/>
</dbReference>
<dbReference type="PANTHER" id="PTHR13994">
    <property type="entry name" value="NUDIX HYDROLASE RELATED"/>
    <property type="match status" value="1"/>
</dbReference>
<reference evidence="5" key="1">
    <citation type="submission" date="2021-01" db="EMBL/GenBank/DDBJ databases">
        <authorList>
            <person name="Corre E."/>
            <person name="Pelletier E."/>
            <person name="Niang G."/>
            <person name="Scheremetjew M."/>
            <person name="Finn R."/>
            <person name="Kale V."/>
            <person name="Holt S."/>
            <person name="Cochrane G."/>
            <person name="Meng A."/>
            <person name="Brown T."/>
            <person name="Cohen L."/>
        </authorList>
    </citation>
    <scope>NUCLEOTIDE SEQUENCE</scope>
    <source>
        <strain evidence="5">CCMP1661</strain>
    </source>
</reference>
<dbReference type="InterPro" id="IPR040618">
    <property type="entry name" value="Pre-Nudix"/>
</dbReference>
<dbReference type="Pfam" id="PF00293">
    <property type="entry name" value="NUDIX"/>
    <property type="match status" value="1"/>
</dbReference>
<dbReference type="InterPro" id="IPR020084">
    <property type="entry name" value="NUDIX_hydrolase_CS"/>
</dbReference>
<organism evidence="5">
    <name type="scientific">Fibrocapsa japonica</name>
    <dbReference type="NCBI Taxonomy" id="94617"/>
    <lineage>
        <taxon>Eukaryota</taxon>
        <taxon>Sar</taxon>
        <taxon>Stramenopiles</taxon>
        <taxon>Ochrophyta</taxon>
        <taxon>Raphidophyceae</taxon>
        <taxon>Chattonellales</taxon>
        <taxon>Chattonellaceae</taxon>
        <taxon>Fibrocapsa</taxon>
    </lineage>
</organism>
<proteinExistence type="inferred from homology"/>
<dbReference type="EMBL" id="HBHR01017311">
    <property type="protein sequence ID" value="CAD9868601.1"/>
    <property type="molecule type" value="Transcribed_RNA"/>
</dbReference>
<dbReference type="InterPro" id="IPR015797">
    <property type="entry name" value="NUDIX_hydrolase-like_dom_sf"/>
</dbReference>
<dbReference type="GO" id="GO:0047631">
    <property type="term" value="F:ADP-ribose diphosphatase activity"/>
    <property type="evidence" value="ECO:0007669"/>
    <property type="project" value="TreeGrafter"/>
</dbReference>
<dbReference type="InterPro" id="IPR000086">
    <property type="entry name" value="NUDIX_hydrolase_dom"/>
</dbReference>
<feature type="signal peptide" evidence="3">
    <location>
        <begin position="1"/>
        <end position="17"/>
    </location>
</feature>